<sequence>MPWGWLLGALLVAALAYAASCAWWPFAHCRKCEGRGKFARKDSKVWRRCRRCKGSGARLRVGRRVWNRFARVRRAAS</sequence>
<dbReference type="AlphaFoldDB" id="A0A6N3JWW8"/>
<proteinExistence type="predicted"/>
<dbReference type="InterPro" id="IPR036410">
    <property type="entry name" value="HSP_DnaJ_Cys-rich_dom_sf"/>
</dbReference>
<protein>
    <submittedName>
        <fullName evidence="1">Uncharacterized protein</fullName>
    </submittedName>
</protein>
<dbReference type="EMBL" id="CP031263">
    <property type="protein sequence ID" value="AXH89376.1"/>
    <property type="molecule type" value="Genomic_DNA"/>
</dbReference>
<evidence type="ECO:0000313" key="1">
    <source>
        <dbReference type="EMBL" id="AXH89376.1"/>
    </source>
</evidence>
<reference evidence="1 2" key="2">
    <citation type="submission" date="2018-08" db="EMBL/GenBank/DDBJ databases">
        <title>Streptomyces kandeliansis sp. nov., an endophytic bacterium isolated from mangrove plant.</title>
        <authorList>
            <person name="Wang R."/>
        </authorList>
    </citation>
    <scope>NUCLEOTIDE SEQUENCE [LARGE SCALE GENOMIC DNA]</scope>
    <source>
        <strain evidence="2">H14(2018)</strain>
    </source>
</reference>
<dbReference type="SUPFAM" id="SSF57938">
    <property type="entry name" value="DnaJ/Hsp40 cysteine-rich domain"/>
    <property type="match status" value="1"/>
</dbReference>
<evidence type="ECO:0000313" key="2">
    <source>
        <dbReference type="Proteomes" id="UP000253958"/>
    </source>
</evidence>
<dbReference type="InterPro" id="IPR038500">
    <property type="entry name" value="Antitermination_sf"/>
</dbReference>
<gene>
    <name evidence="1" type="ORF">DVH21_05180</name>
</gene>
<dbReference type="Gene3D" id="1.10.274.110">
    <property type="match status" value="1"/>
</dbReference>
<name>A0A6N3JWW8_9ACTN</name>
<dbReference type="Proteomes" id="UP000253958">
    <property type="component" value="Chromosome"/>
</dbReference>
<organism evidence="1 2">
    <name type="scientific">Micromonospora aurantiaca</name>
    <name type="common">nom. illeg.</name>
    <dbReference type="NCBI Taxonomy" id="47850"/>
    <lineage>
        <taxon>Bacteria</taxon>
        <taxon>Bacillati</taxon>
        <taxon>Actinomycetota</taxon>
        <taxon>Actinomycetes</taxon>
        <taxon>Micromonosporales</taxon>
        <taxon>Micromonosporaceae</taxon>
        <taxon>Micromonospora</taxon>
    </lineage>
</organism>
<accession>A0A6N3JWW8</accession>
<reference evidence="1 2" key="1">
    <citation type="submission" date="2018-07" db="EMBL/GenBank/DDBJ databases">
        <authorList>
            <person name="Ye Y."/>
        </authorList>
    </citation>
    <scope>NUCLEOTIDE SEQUENCE [LARGE SCALE GENOMIC DNA]</scope>
    <source>
        <strain evidence="2">H14(2018)</strain>
    </source>
</reference>